<dbReference type="EMBL" id="AP028909">
    <property type="protein sequence ID" value="BES87902.1"/>
    <property type="molecule type" value="Genomic_DNA"/>
</dbReference>
<dbReference type="CDD" id="cd10442">
    <property type="entry name" value="GIY-YIG_PLEs"/>
    <property type="match status" value="1"/>
</dbReference>
<name>A0ABN7A9J6_9HEMI</name>
<dbReference type="Pfam" id="PF26215">
    <property type="entry name" value="HTH_animal"/>
    <property type="match status" value="1"/>
</dbReference>
<evidence type="ECO:0000259" key="1">
    <source>
        <dbReference type="PROSITE" id="PS50878"/>
    </source>
</evidence>
<protein>
    <submittedName>
        <fullName evidence="2">Ankyrin 2,3 unc44</fullName>
    </submittedName>
</protein>
<dbReference type="Gene3D" id="3.40.1440.10">
    <property type="entry name" value="GIY-YIG endonuclease"/>
    <property type="match status" value="1"/>
</dbReference>
<proteinExistence type="predicted"/>
<dbReference type="PROSITE" id="PS50878">
    <property type="entry name" value="RT_POL"/>
    <property type="match status" value="1"/>
</dbReference>
<evidence type="ECO:0000313" key="2">
    <source>
        <dbReference type="EMBL" id="BES87902.1"/>
    </source>
</evidence>
<evidence type="ECO:0000313" key="3">
    <source>
        <dbReference type="Proteomes" id="UP001307889"/>
    </source>
</evidence>
<dbReference type="Proteomes" id="UP001307889">
    <property type="component" value="Chromosome 1"/>
</dbReference>
<accession>A0ABN7A9J6</accession>
<keyword evidence="3" id="KW-1185">Reference proteome</keyword>
<organism evidence="2 3">
    <name type="scientific">Nesidiocoris tenuis</name>
    <dbReference type="NCBI Taxonomy" id="355587"/>
    <lineage>
        <taxon>Eukaryota</taxon>
        <taxon>Metazoa</taxon>
        <taxon>Ecdysozoa</taxon>
        <taxon>Arthropoda</taxon>
        <taxon>Hexapoda</taxon>
        <taxon>Insecta</taxon>
        <taxon>Pterygota</taxon>
        <taxon>Neoptera</taxon>
        <taxon>Paraneoptera</taxon>
        <taxon>Hemiptera</taxon>
        <taxon>Heteroptera</taxon>
        <taxon>Panheteroptera</taxon>
        <taxon>Cimicomorpha</taxon>
        <taxon>Miridae</taxon>
        <taxon>Dicyphina</taxon>
        <taxon>Nesidiocoris</taxon>
    </lineage>
</organism>
<dbReference type="PANTHER" id="PTHR21301">
    <property type="entry name" value="REVERSE TRANSCRIPTASE"/>
    <property type="match status" value="1"/>
</dbReference>
<reference evidence="2 3" key="1">
    <citation type="submission" date="2023-09" db="EMBL/GenBank/DDBJ databases">
        <title>Nesidiocoris tenuis whole genome shotgun sequence.</title>
        <authorList>
            <person name="Shibata T."/>
            <person name="Shimoda M."/>
            <person name="Kobayashi T."/>
            <person name="Uehara T."/>
        </authorList>
    </citation>
    <scope>NUCLEOTIDE SEQUENCE [LARGE SCALE GENOMIC DNA]</scope>
    <source>
        <strain evidence="2 3">Japan</strain>
    </source>
</reference>
<dbReference type="PANTHER" id="PTHR21301:SF10">
    <property type="entry name" value="REVERSE TRANSCRIPTASE DOMAIN-CONTAINING PROTEIN"/>
    <property type="match status" value="1"/>
</dbReference>
<dbReference type="InterPro" id="IPR000477">
    <property type="entry name" value="RT_dom"/>
</dbReference>
<sequence length="676" mass="76269">MARAPGRNASYLVKMVDVEMPVEVEDVLGLSPSVNLPYKTSTLPVLDIITDVEMILGDVENPEKRRAVRANAATIIHNGISQYKNQPESPLDTAVKAARSFLIDHSELILTRSDKGKTSVLMSREEYHDKMGSLLGDTRVYKFQKANPTNGIQKRCNDLVDHLVALGCIDKWKKDKYKTQNAVAPKIYGLPKCHKDGVPLRPIVSCLGSPGLRLSHLVKDLLAPMKLLGNYDVLNSYGFQQEMDGLVLQEGELMVSFDVVSLFTNVPLEVVIYLIQRHWACIEERTDISLDTFLDLIDVTCMQGYFQYNDDFVRQLSGVAMGGVLSSDVAGIVMIDLLNWVIPQLPFCLRMVKRYVDDLFLILPDDHVDDTLATFNDYHPKLQFTCEREANGRLPFLDLLLVRDQYGRLTTDWYRKPSASDRCLDFRSAHAYSMKLACAKELMGRALRLSSLEYREANKVRVGDMLRANGYPKSLIRRLMAELSSSTVGPRTVQDDGSRQDDGVVPGITPRIFMGLTFARGISPKLKVLLQKDLSNVSVVFKYSNKISRLHTRLKATDPIELQSGVVYKVNCGDCSACYVGHTISYLKVRMARHKRDCRNEHEEGTMLSQHAIEMGHRFDFDGVSIEDREQKRNRREFKEKLHIMLNENCCNKRTDVNGISSVYAGILAGMKAART</sequence>
<gene>
    <name evidence="2" type="ORF">NTJ_00711</name>
</gene>
<dbReference type="InterPro" id="IPR058912">
    <property type="entry name" value="HTH_animal"/>
</dbReference>
<feature type="domain" description="Reverse transcriptase" evidence="1">
    <location>
        <begin position="171"/>
        <end position="418"/>
    </location>
</feature>
<dbReference type="InterPro" id="IPR035901">
    <property type="entry name" value="GIY-YIG_endonuc_sf"/>
</dbReference>